<gene>
    <name evidence="4" type="ORF">GCM10009539_04850</name>
</gene>
<evidence type="ECO:0000256" key="2">
    <source>
        <dbReference type="ARBA" id="ARBA00022801"/>
    </source>
</evidence>
<dbReference type="Pfam" id="PF00795">
    <property type="entry name" value="CN_hydrolase"/>
    <property type="match status" value="1"/>
</dbReference>
<dbReference type="PANTHER" id="PTHR43674">
    <property type="entry name" value="NITRILASE C965.09-RELATED"/>
    <property type="match status" value="1"/>
</dbReference>
<dbReference type="InterPro" id="IPR050345">
    <property type="entry name" value="Aliph_Amidase/BUP"/>
</dbReference>
<name>A0ABP3D3S9_9ACTN</name>
<proteinExistence type="inferred from homology"/>
<comment type="caution">
    <text evidence="4">The sequence shown here is derived from an EMBL/GenBank/DDBJ whole genome shotgun (WGS) entry which is preliminary data.</text>
</comment>
<evidence type="ECO:0000259" key="3">
    <source>
        <dbReference type="PROSITE" id="PS50263"/>
    </source>
</evidence>
<accession>A0ABP3D3S9</accession>
<evidence type="ECO:0000256" key="1">
    <source>
        <dbReference type="ARBA" id="ARBA00010613"/>
    </source>
</evidence>
<dbReference type="Proteomes" id="UP001500967">
    <property type="component" value="Unassembled WGS sequence"/>
</dbReference>
<dbReference type="CDD" id="cd07197">
    <property type="entry name" value="nitrilase"/>
    <property type="match status" value="1"/>
</dbReference>
<evidence type="ECO:0000313" key="4">
    <source>
        <dbReference type="EMBL" id="GAA0222665.1"/>
    </source>
</evidence>
<keyword evidence="5" id="KW-1185">Reference proteome</keyword>
<organism evidence="4 5">
    <name type="scientific">Cryptosporangium japonicum</name>
    <dbReference type="NCBI Taxonomy" id="80872"/>
    <lineage>
        <taxon>Bacteria</taxon>
        <taxon>Bacillati</taxon>
        <taxon>Actinomycetota</taxon>
        <taxon>Actinomycetes</taxon>
        <taxon>Cryptosporangiales</taxon>
        <taxon>Cryptosporangiaceae</taxon>
        <taxon>Cryptosporangium</taxon>
    </lineage>
</organism>
<dbReference type="InterPro" id="IPR003010">
    <property type="entry name" value="C-N_Hydrolase"/>
</dbReference>
<dbReference type="Gene3D" id="3.60.110.10">
    <property type="entry name" value="Carbon-nitrogen hydrolase"/>
    <property type="match status" value="1"/>
</dbReference>
<reference evidence="5" key="1">
    <citation type="journal article" date="2019" name="Int. J. Syst. Evol. Microbiol.">
        <title>The Global Catalogue of Microorganisms (GCM) 10K type strain sequencing project: providing services to taxonomists for standard genome sequencing and annotation.</title>
        <authorList>
            <consortium name="The Broad Institute Genomics Platform"/>
            <consortium name="The Broad Institute Genome Sequencing Center for Infectious Disease"/>
            <person name="Wu L."/>
            <person name="Ma J."/>
        </authorList>
    </citation>
    <scope>NUCLEOTIDE SEQUENCE [LARGE SCALE GENOMIC DNA]</scope>
    <source>
        <strain evidence="5">JCM 10425</strain>
    </source>
</reference>
<dbReference type="SUPFAM" id="SSF56317">
    <property type="entry name" value="Carbon-nitrogen hydrolase"/>
    <property type="match status" value="1"/>
</dbReference>
<evidence type="ECO:0000313" key="5">
    <source>
        <dbReference type="Proteomes" id="UP001500967"/>
    </source>
</evidence>
<sequence>MTVTVAAGQLAAPAGRIAENVERTLGALRNAGAAGVDLLVLPECGLTGYVFDDAAAVHAAALEATGPELARIASAAASSRLHVVVGYLERAGDRVHNTVTLFGPDGPMATYRKTHLPHLGADRFVTPGDNLPVLVTTPLGVVGLSICYDLRFPEWARCLALGGADIIANPTNWPAPAEQVAELFTRVRAAENHVYVIAANRGDEEEGVSFIGRSQILDPNGAVLASADRGDALVVATIDPAEARRKEILAPEVDFAISLFGDRRPQLYGELTRETPFRKDA</sequence>
<dbReference type="RefSeq" id="WP_344647052.1">
    <property type="nucleotide sequence ID" value="NZ_BAAAGX010000003.1"/>
</dbReference>
<dbReference type="InterPro" id="IPR001110">
    <property type="entry name" value="UPF0012_CS"/>
</dbReference>
<comment type="similarity">
    <text evidence="1">Belongs to the carbon-nitrogen hydrolase superfamily. NIT1/NIT2 family.</text>
</comment>
<dbReference type="PROSITE" id="PS50263">
    <property type="entry name" value="CN_HYDROLASE"/>
    <property type="match status" value="1"/>
</dbReference>
<feature type="domain" description="CN hydrolase" evidence="3">
    <location>
        <begin position="3"/>
        <end position="240"/>
    </location>
</feature>
<dbReference type="PANTHER" id="PTHR43674:SF2">
    <property type="entry name" value="BETA-UREIDOPROPIONASE"/>
    <property type="match status" value="1"/>
</dbReference>
<protein>
    <submittedName>
        <fullName evidence="4">Carbon-nitrogen hydrolase family protein</fullName>
    </submittedName>
</protein>
<dbReference type="PROSITE" id="PS01227">
    <property type="entry name" value="UPF0012"/>
    <property type="match status" value="1"/>
</dbReference>
<dbReference type="InterPro" id="IPR036526">
    <property type="entry name" value="C-N_Hydrolase_sf"/>
</dbReference>
<dbReference type="GO" id="GO:0016787">
    <property type="term" value="F:hydrolase activity"/>
    <property type="evidence" value="ECO:0007669"/>
    <property type="project" value="UniProtKB-KW"/>
</dbReference>
<dbReference type="EMBL" id="BAAAGX010000003">
    <property type="protein sequence ID" value="GAA0222665.1"/>
    <property type="molecule type" value="Genomic_DNA"/>
</dbReference>
<keyword evidence="2 4" id="KW-0378">Hydrolase</keyword>